<dbReference type="Pfam" id="PF01473">
    <property type="entry name" value="Choline_bind_1"/>
    <property type="match status" value="11"/>
</dbReference>
<feature type="compositionally biased region" description="Acidic residues" evidence="3">
    <location>
        <begin position="71"/>
        <end position="84"/>
    </location>
</feature>
<evidence type="ECO:0000313" key="6">
    <source>
        <dbReference type="Proteomes" id="UP000095485"/>
    </source>
</evidence>
<dbReference type="EMBL" id="CZAY01000003">
    <property type="protein sequence ID" value="CUP12474.1"/>
    <property type="molecule type" value="Genomic_DNA"/>
</dbReference>
<keyword evidence="1" id="KW-0677">Repeat</keyword>
<sequence length="897" mass="103412">MKRKKVCALLCITAISTATVTPVMATEGNTAQVQNEANQEQRNVTDGAENDEVSENAGIGNKETTDHTDPEEAIENSEQADENQDSVQGQKDQHTIIEEVPEQSETQSADEEEKNIPKEGWYVDQKGNTYYYEYGVALENTIKEIASEDGVKAFYFDYNGIMLKDTWRQIAYLKDGTWVSGWIRADENGCLQHGWFNGDDEYYGEDYFRYNDKFLEEDGKLYYFNGDGRLIKNTEIIIEGKRYKADENGILTLVDTSKENGWRLAGNNWYYYENGALIKDSFKEINGVRYHFEKDGKMSTGAFYPDPMSPICYLAEPNGEVVNGKHGWYHSSQTDKWYWFNGADSLILNSFVKDAGKKYYVGYDGAMQTGVFWISTYDEDKKEYVSKQIYADGSGIINEQQGWKKDSAGNWYYVKKDGSAAINEIVEIGSEKYYLDYNGQMETGKINIYDSESGDYNYYVTDSNGAFIKDNWVRTDLEWYYAGKDGKLYRNQWAKGYYFMDDGSMAVGAAEIDGKTYVFDENGKKEGIVGEKDGWQLYDGNWYYTKDGEAYDGWLDGTYYISDGKMATNIEVPAENAEDRYCYVGADGKVQKGWRYDSGLHEWQYADKDEKTKEYLLAKQEWKQINGTWYYFDEYSIMVSNTIKNINEKLYEFANSGAWIPRDLSAQGWKQSETGAWYYVNADGSLNTKEKKKIGNLTYYFYNDGEMISNSLYSEYSSDGFKYYWINLNGNIDEGTGWRQTKWGSWYYLENGNIVTGNKKVNGSEYYFNPSMYIGMREDNGRCYLYDDSGSRQVCTNGWYQAKVYGETCWYYFVSGKPASGWLNGYYFGYNGYMTSGYVSTMSGIYMFDKDGHLRTNGWICENGTWYYAGKTGRLYTGERKIGGVTYLFDDMGRWVR</sequence>
<dbReference type="SUPFAM" id="SSF69360">
    <property type="entry name" value="Cell wall binding repeat"/>
    <property type="match status" value="7"/>
</dbReference>
<accession>A0A174KK23</accession>
<name>A0A174KK23_9FIRM</name>
<evidence type="ECO:0000256" key="2">
    <source>
        <dbReference type="PROSITE-ProRule" id="PRU00591"/>
    </source>
</evidence>
<feature type="signal peptide" evidence="4">
    <location>
        <begin position="1"/>
        <end position="25"/>
    </location>
</feature>
<dbReference type="GeneID" id="96227784"/>
<evidence type="ECO:0000313" key="5">
    <source>
        <dbReference type="EMBL" id="CUP12474.1"/>
    </source>
</evidence>
<dbReference type="OrthoDB" id="1987521at2"/>
<organism evidence="5 6">
    <name type="scientific">Dorea longicatena</name>
    <dbReference type="NCBI Taxonomy" id="88431"/>
    <lineage>
        <taxon>Bacteria</taxon>
        <taxon>Bacillati</taxon>
        <taxon>Bacillota</taxon>
        <taxon>Clostridia</taxon>
        <taxon>Lachnospirales</taxon>
        <taxon>Lachnospiraceae</taxon>
        <taxon>Dorea</taxon>
    </lineage>
</organism>
<feature type="repeat" description="Cell wall-binding" evidence="2">
    <location>
        <begin position="619"/>
        <end position="638"/>
    </location>
</feature>
<dbReference type="AlphaFoldDB" id="A0A174KK23"/>
<feature type="compositionally biased region" description="Polar residues" evidence="3">
    <location>
        <begin position="32"/>
        <end position="44"/>
    </location>
</feature>
<proteinExistence type="predicted"/>
<dbReference type="PROSITE" id="PS51170">
    <property type="entry name" value="CW"/>
    <property type="match status" value="2"/>
</dbReference>
<feature type="region of interest" description="Disordered" evidence="3">
    <location>
        <begin position="32"/>
        <end position="120"/>
    </location>
</feature>
<dbReference type="InterPro" id="IPR018337">
    <property type="entry name" value="Cell_wall/Cho-bd_repeat"/>
</dbReference>
<evidence type="ECO:0000256" key="1">
    <source>
        <dbReference type="ARBA" id="ARBA00022737"/>
    </source>
</evidence>
<feature type="chain" id="PRO_5008026214" evidence="4">
    <location>
        <begin position="26"/>
        <end position="897"/>
    </location>
</feature>
<gene>
    <name evidence="5" type="primary">toxA_4</name>
    <name evidence="5" type="ORF">ERS852526_00479</name>
</gene>
<feature type="repeat" description="Cell wall-binding" evidence="2">
    <location>
        <begin position="400"/>
        <end position="420"/>
    </location>
</feature>
<keyword evidence="4" id="KW-0732">Signal</keyword>
<dbReference type="Gene3D" id="2.10.270.10">
    <property type="entry name" value="Cholin Binding"/>
    <property type="match status" value="8"/>
</dbReference>
<dbReference type="RefSeq" id="WP_055281660.1">
    <property type="nucleotide sequence ID" value="NZ_CZAY01000003.1"/>
</dbReference>
<protein>
    <submittedName>
        <fullName evidence="5">Toxin A</fullName>
    </submittedName>
</protein>
<evidence type="ECO:0000256" key="4">
    <source>
        <dbReference type="SAM" id="SignalP"/>
    </source>
</evidence>
<dbReference type="Proteomes" id="UP000095485">
    <property type="component" value="Unassembled WGS sequence"/>
</dbReference>
<reference evidence="5 6" key="1">
    <citation type="submission" date="2015-09" db="EMBL/GenBank/DDBJ databases">
        <authorList>
            <consortium name="Pathogen Informatics"/>
        </authorList>
    </citation>
    <scope>NUCLEOTIDE SEQUENCE [LARGE SCALE GENOMIC DNA]</scope>
    <source>
        <strain evidence="5 6">2789STDY5834914</strain>
    </source>
</reference>
<evidence type="ECO:0000256" key="3">
    <source>
        <dbReference type="SAM" id="MobiDB-lite"/>
    </source>
</evidence>